<dbReference type="InterPro" id="IPR004843">
    <property type="entry name" value="Calcineurin-like_PHP"/>
</dbReference>
<dbReference type="Gene3D" id="3.60.21.10">
    <property type="match status" value="1"/>
</dbReference>
<dbReference type="GO" id="GO:0008758">
    <property type="term" value="F:UDP-2,3-diacylglucosamine hydrolase activity"/>
    <property type="evidence" value="ECO:0007669"/>
    <property type="project" value="TreeGrafter"/>
</dbReference>
<gene>
    <name evidence="2" type="ORF">SAMN04488242_2853</name>
</gene>
<dbReference type="STRING" id="686624.SAMN04488242_2853"/>
<dbReference type="SUPFAM" id="SSF56300">
    <property type="entry name" value="Metallo-dependent phosphatases"/>
    <property type="match status" value="1"/>
</dbReference>
<name>A0A1G9N042_9ACTN</name>
<evidence type="ECO:0000313" key="2">
    <source>
        <dbReference type="EMBL" id="SDL79734.1"/>
    </source>
</evidence>
<accession>A0A1G9N042</accession>
<protein>
    <submittedName>
        <fullName evidence="2">Calcineurin-like phosphoesterase</fullName>
    </submittedName>
</protein>
<organism evidence="2 3">
    <name type="scientific">Tessaracoccus oleiagri</name>
    <dbReference type="NCBI Taxonomy" id="686624"/>
    <lineage>
        <taxon>Bacteria</taxon>
        <taxon>Bacillati</taxon>
        <taxon>Actinomycetota</taxon>
        <taxon>Actinomycetes</taxon>
        <taxon>Propionibacteriales</taxon>
        <taxon>Propionibacteriaceae</taxon>
        <taxon>Tessaracoccus</taxon>
    </lineage>
</organism>
<dbReference type="InterPro" id="IPR029052">
    <property type="entry name" value="Metallo-depent_PP-like"/>
</dbReference>
<dbReference type="PANTHER" id="PTHR31302">
    <property type="entry name" value="TRANSMEMBRANE PROTEIN WITH METALLOPHOSPHOESTERASE DOMAIN-RELATED"/>
    <property type="match status" value="1"/>
</dbReference>
<dbReference type="Pfam" id="PF00149">
    <property type="entry name" value="Metallophos"/>
    <property type="match status" value="1"/>
</dbReference>
<dbReference type="AlphaFoldDB" id="A0A1G9N042"/>
<reference evidence="2 3" key="1">
    <citation type="submission" date="2016-10" db="EMBL/GenBank/DDBJ databases">
        <authorList>
            <person name="de Groot N.N."/>
        </authorList>
    </citation>
    <scope>NUCLEOTIDE SEQUENCE [LARGE SCALE GENOMIC DNA]</scope>
    <source>
        <strain evidence="2 3">CGMCC 1.9159</strain>
    </source>
</reference>
<sequence length="300" mass="32398">MRGLLKAAGLVAGAGAACFGWGLLEAHLFTVRRFTLPVLPPGGKDLKVLHVSDFHLLPRQLDKMRFIRSLADLEPDLVVNTGDNIASNDAIAALHASWGWLRFKPGVFALGSNDYQAPRFTNPLRYVIRGRSEGTGVKPTPLDTGTLRRRFEDNGWVDLAHRRHVMEVAGYRIEFRGTDDAHLGRDDYATVQGPPADDVDLAIGVTHAPYLRLLDGMTADGVDVIFAGHTHGGQVCVPGYGALTTNCDLDTDRVKGVSTHTAGGRTAHLHVSAGLGSSPYAPFRFACRPEVSLVTLTARS</sequence>
<evidence type="ECO:0000259" key="1">
    <source>
        <dbReference type="Pfam" id="PF00149"/>
    </source>
</evidence>
<dbReference type="PANTHER" id="PTHR31302:SF20">
    <property type="entry name" value="CONSERVED PROTEIN"/>
    <property type="match status" value="1"/>
</dbReference>
<feature type="domain" description="Calcineurin-like phosphoesterase" evidence="1">
    <location>
        <begin position="46"/>
        <end position="232"/>
    </location>
</feature>
<dbReference type="GO" id="GO:0009245">
    <property type="term" value="P:lipid A biosynthetic process"/>
    <property type="evidence" value="ECO:0007669"/>
    <property type="project" value="TreeGrafter"/>
</dbReference>
<dbReference type="RefSeq" id="WP_093253578.1">
    <property type="nucleotide sequence ID" value="NZ_FNGP01000006.1"/>
</dbReference>
<dbReference type="PROSITE" id="PS51257">
    <property type="entry name" value="PROKAR_LIPOPROTEIN"/>
    <property type="match status" value="1"/>
</dbReference>
<dbReference type="OrthoDB" id="9780884at2"/>
<dbReference type="InterPro" id="IPR051158">
    <property type="entry name" value="Metallophosphoesterase_sf"/>
</dbReference>
<dbReference type="Proteomes" id="UP000199475">
    <property type="component" value="Unassembled WGS sequence"/>
</dbReference>
<keyword evidence="3" id="KW-1185">Reference proteome</keyword>
<evidence type="ECO:0000313" key="3">
    <source>
        <dbReference type="Proteomes" id="UP000199475"/>
    </source>
</evidence>
<proteinExistence type="predicted"/>
<dbReference type="EMBL" id="FNGP01000006">
    <property type="protein sequence ID" value="SDL79734.1"/>
    <property type="molecule type" value="Genomic_DNA"/>
</dbReference>
<dbReference type="GO" id="GO:0016020">
    <property type="term" value="C:membrane"/>
    <property type="evidence" value="ECO:0007669"/>
    <property type="project" value="GOC"/>
</dbReference>